<evidence type="ECO:0000313" key="3">
    <source>
        <dbReference type="Proteomes" id="UP001233172"/>
    </source>
</evidence>
<sequence length="74" mass="8306">RHSSHIPDTFADRLAPEIIPALTSSLKTNRGSQPRNYKKKSNQRKASSTFFSLAPTCVSPPLVYNCHDVQIFSF</sequence>
<dbReference type="Proteomes" id="UP001233172">
    <property type="component" value="Unassembled WGS sequence"/>
</dbReference>
<dbReference type="AlphaFoldDB" id="A0AAD8AR89"/>
<feature type="compositionally biased region" description="Polar residues" evidence="1">
    <location>
        <begin position="23"/>
        <end position="35"/>
    </location>
</feature>
<name>A0AAD8AR89_BIOPF</name>
<feature type="non-terminal residue" evidence="2">
    <location>
        <position position="1"/>
    </location>
</feature>
<gene>
    <name evidence="2" type="ORF">Bpfe_029683</name>
</gene>
<accession>A0AAD8AR89</accession>
<feature type="region of interest" description="Disordered" evidence="1">
    <location>
        <begin position="23"/>
        <end position="46"/>
    </location>
</feature>
<evidence type="ECO:0000256" key="1">
    <source>
        <dbReference type="SAM" id="MobiDB-lite"/>
    </source>
</evidence>
<organism evidence="2 3">
    <name type="scientific">Biomphalaria pfeifferi</name>
    <name type="common">Bloodfluke planorb</name>
    <name type="synonym">Freshwater snail</name>
    <dbReference type="NCBI Taxonomy" id="112525"/>
    <lineage>
        <taxon>Eukaryota</taxon>
        <taxon>Metazoa</taxon>
        <taxon>Spiralia</taxon>
        <taxon>Lophotrochozoa</taxon>
        <taxon>Mollusca</taxon>
        <taxon>Gastropoda</taxon>
        <taxon>Heterobranchia</taxon>
        <taxon>Euthyneura</taxon>
        <taxon>Panpulmonata</taxon>
        <taxon>Hygrophila</taxon>
        <taxon>Lymnaeoidea</taxon>
        <taxon>Planorbidae</taxon>
        <taxon>Biomphalaria</taxon>
    </lineage>
</organism>
<keyword evidence="3" id="KW-1185">Reference proteome</keyword>
<reference evidence="2" key="2">
    <citation type="submission" date="2023-04" db="EMBL/GenBank/DDBJ databases">
        <authorList>
            <person name="Bu L."/>
            <person name="Lu L."/>
            <person name="Laidemitt M.R."/>
            <person name="Zhang S.M."/>
            <person name="Mutuku M."/>
            <person name="Mkoji G."/>
            <person name="Steinauer M."/>
            <person name="Loker E.S."/>
        </authorList>
    </citation>
    <scope>NUCLEOTIDE SEQUENCE</scope>
    <source>
        <strain evidence="2">KasaAsao</strain>
        <tissue evidence="2">Whole Snail</tissue>
    </source>
</reference>
<reference evidence="2" key="1">
    <citation type="journal article" date="2023" name="PLoS Negl. Trop. Dis.">
        <title>A genome sequence for Biomphalaria pfeifferi, the major vector snail for the human-infecting parasite Schistosoma mansoni.</title>
        <authorList>
            <person name="Bu L."/>
            <person name="Lu L."/>
            <person name="Laidemitt M.R."/>
            <person name="Zhang S.M."/>
            <person name="Mutuku M."/>
            <person name="Mkoji G."/>
            <person name="Steinauer M."/>
            <person name="Loker E.S."/>
        </authorList>
    </citation>
    <scope>NUCLEOTIDE SEQUENCE</scope>
    <source>
        <strain evidence="2">KasaAsao</strain>
    </source>
</reference>
<protein>
    <submittedName>
        <fullName evidence="2">Uncharacterized protein</fullName>
    </submittedName>
</protein>
<proteinExistence type="predicted"/>
<comment type="caution">
    <text evidence="2">The sequence shown here is derived from an EMBL/GenBank/DDBJ whole genome shotgun (WGS) entry which is preliminary data.</text>
</comment>
<evidence type="ECO:0000313" key="2">
    <source>
        <dbReference type="EMBL" id="KAK0040873.1"/>
    </source>
</evidence>
<dbReference type="EMBL" id="JASAOG010000299">
    <property type="protein sequence ID" value="KAK0040873.1"/>
    <property type="molecule type" value="Genomic_DNA"/>
</dbReference>